<dbReference type="PANTHER" id="PTHR46481:SF10">
    <property type="entry name" value="ZINC FINGER BED DOMAIN-CONTAINING PROTEIN 39"/>
    <property type="match status" value="1"/>
</dbReference>
<evidence type="ECO:0000256" key="4">
    <source>
        <dbReference type="ARBA" id="ARBA00022833"/>
    </source>
</evidence>
<dbReference type="SUPFAM" id="SSF53098">
    <property type="entry name" value="Ribonuclease H-like"/>
    <property type="match status" value="1"/>
</dbReference>
<dbReference type="GO" id="GO:0046983">
    <property type="term" value="F:protein dimerization activity"/>
    <property type="evidence" value="ECO:0007669"/>
    <property type="project" value="InterPro"/>
</dbReference>
<dbReference type="InParanoid" id="A0A6J2Y260"/>
<keyword evidence="5" id="KW-0539">Nucleus</keyword>
<dbReference type="Pfam" id="PF05699">
    <property type="entry name" value="Dimer_Tnp_hAT"/>
    <property type="match status" value="1"/>
</dbReference>
<dbReference type="InterPro" id="IPR012337">
    <property type="entry name" value="RNaseH-like_sf"/>
</dbReference>
<dbReference type="KEGG" id="soy:115883191"/>
<dbReference type="RefSeq" id="XP_030757371.1">
    <property type="nucleotide sequence ID" value="XM_030901511.1"/>
</dbReference>
<protein>
    <submittedName>
        <fullName evidence="8">Zinc finger BED domain-containing protein 4-like</fullName>
    </submittedName>
</protein>
<sequence>MQEQLNLPELKLKHEMLSRILQIKEAVISTLALLQNELETVLTSHDWKVIEFAVDVLKLFLEITNEISAEKNVTLSKVIPFVKIVRKKIRGHAVLHKENVPKEVINMVQKLGDQIESRFEKIEDNELACQATILDPRFKKYGFYSEYKHKAAYEYLQKRASAIKLKSDTVEVTRENTSEIKQSLGSTIWEEFDLEVNSLTALQNPIAAGIIEVEKYCNEPLLPRTENPLNWWKERSKIYPRLFELVKKRLSLMATSVPCERIFSRAGLTVTQRRSALKPKKVQEIMFLNYNL</sequence>
<dbReference type="GO" id="GO:0005634">
    <property type="term" value="C:nucleus"/>
    <property type="evidence" value="ECO:0007669"/>
    <property type="project" value="UniProtKB-SubCell"/>
</dbReference>
<organism evidence="7 8">
    <name type="scientific">Sitophilus oryzae</name>
    <name type="common">Rice weevil</name>
    <name type="synonym">Curculio oryzae</name>
    <dbReference type="NCBI Taxonomy" id="7048"/>
    <lineage>
        <taxon>Eukaryota</taxon>
        <taxon>Metazoa</taxon>
        <taxon>Ecdysozoa</taxon>
        <taxon>Arthropoda</taxon>
        <taxon>Hexapoda</taxon>
        <taxon>Insecta</taxon>
        <taxon>Pterygota</taxon>
        <taxon>Neoptera</taxon>
        <taxon>Endopterygota</taxon>
        <taxon>Coleoptera</taxon>
        <taxon>Polyphaga</taxon>
        <taxon>Cucujiformia</taxon>
        <taxon>Curculionidae</taxon>
        <taxon>Dryophthorinae</taxon>
        <taxon>Sitophilus</taxon>
    </lineage>
</organism>
<dbReference type="OrthoDB" id="6600430at2759"/>
<keyword evidence="2" id="KW-0479">Metal-binding</keyword>
<evidence type="ECO:0000256" key="1">
    <source>
        <dbReference type="ARBA" id="ARBA00004123"/>
    </source>
</evidence>
<name>A0A6J2Y260_SITOR</name>
<reference evidence="8" key="1">
    <citation type="submission" date="2025-08" db="UniProtKB">
        <authorList>
            <consortium name="RefSeq"/>
        </authorList>
    </citation>
    <scope>IDENTIFICATION</scope>
    <source>
        <tissue evidence="8">Gonads</tissue>
    </source>
</reference>
<evidence type="ECO:0000256" key="3">
    <source>
        <dbReference type="ARBA" id="ARBA00022771"/>
    </source>
</evidence>
<dbReference type="InterPro" id="IPR008906">
    <property type="entry name" value="HATC_C_dom"/>
</dbReference>
<proteinExistence type="predicted"/>
<evidence type="ECO:0000256" key="2">
    <source>
        <dbReference type="ARBA" id="ARBA00022723"/>
    </source>
</evidence>
<evidence type="ECO:0000259" key="6">
    <source>
        <dbReference type="Pfam" id="PF05699"/>
    </source>
</evidence>
<evidence type="ECO:0000313" key="7">
    <source>
        <dbReference type="Proteomes" id="UP000504635"/>
    </source>
</evidence>
<keyword evidence="3" id="KW-0863">Zinc-finger</keyword>
<evidence type="ECO:0000313" key="8">
    <source>
        <dbReference type="RefSeq" id="XP_030757371.1"/>
    </source>
</evidence>
<dbReference type="AlphaFoldDB" id="A0A6J2Y260"/>
<dbReference type="PANTHER" id="PTHR46481">
    <property type="entry name" value="ZINC FINGER BED DOMAIN-CONTAINING PROTEIN 4"/>
    <property type="match status" value="1"/>
</dbReference>
<dbReference type="GO" id="GO:0008270">
    <property type="term" value="F:zinc ion binding"/>
    <property type="evidence" value="ECO:0007669"/>
    <property type="project" value="UniProtKB-KW"/>
</dbReference>
<feature type="domain" description="HAT C-terminal dimerisation" evidence="6">
    <location>
        <begin position="212"/>
        <end position="292"/>
    </location>
</feature>
<dbReference type="GeneID" id="115883191"/>
<dbReference type="InterPro" id="IPR052035">
    <property type="entry name" value="ZnF_BED_domain_contain"/>
</dbReference>
<keyword evidence="7" id="KW-1185">Reference proteome</keyword>
<gene>
    <name evidence="8" type="primary">LOC115883191</name>
</gene>
<accession>A0A6J2Y260</accession>
<dbReference type="Proteomes" id="UP000504635">
    <property type="component" value="Unplaced"/>
</dbReference>
<comment type="subcellular location">
    <subcellularLocation>
        <location evidence="1">Nucleus</location>
    </subcellularLocation>
</comment>
<evidence type="ECO:0000256" key="5">
    <source>
        <dbReference type="ARBA" id="ARBA00023242"/>
    </source>
</evidence>
<keyword evidence="4" id="KW-0862">Zinc</keyword>